<evidence type="ECO:0008006" key="3">
    <source>
        <dbReference type="Google" id="ProtNLM"/>
    </source>
</evidence>
<sequence>MYLIQRTAFIVLLGLMLSACDDQASKQDVDAKQSAPHNVFQPKTEMADVLPYLNIQEQSAKVALPFCEHKNCLNVDVQTIITKDAWLNAWVERSQALVIQDQIGLKQNMSLQQAVNAYVKKSDAWQEEFKANKPYELSMYSRIPYQRNQYVLLQLGVDASQEAMKIKERYYFFVADRRAQKNMKVLDAVEPKQQVMMDKWVQQFYAQWLEEQEQAVRQAAPKKLYWGQADWFFDQEGIGLHYRSNEIVKNGQQLDIYLSKEQTQQVLKADVYQLMF</sequence>
<dbReference type="Gene3D" id="3.30.565.40">
    <property type="entry name" value="Fervidobacterium nodosum Rt17-B1 like"/>
    <property type="match status" value="1"/>
</dbReference>
<reference evidence="1 2" key="1">
    <citation type="submission" date="2018-09" db="EMBL/GenBank/DDBJ databases">
        <title>The draft genome of Acinetobacter spp. strains.</title>
        <authorList>
            <person name="Qin J."/>
            <person name="Feng Y."/>
            <person name="Zong Z."/>
        </authorList>
    </citation>
    <scope>NUCLEOTIDE SEQUENCE [LARGE SCALE GENOMIC DNA]</scope>
    <source>
        <strain evidence="1 2">WCHAc060012</strain>
    </source>
</reference>
<comment type="caution">
    <text evidence="1">The sequence shown here is derived from an EMBL/GenBank/DDBJ whole genome shotgun (WGS) entry which is preliminary data.</text>
</comment>
<protein>
    <recommendedName>
        <fullName evidence="3">DUF3298 domain-containing protein</fullName>
    </recommendedName>
</protein>
<evidence type="ECO:0000313" key="1">
    <source>
        <dbReference type="EMBL" id="RKG33217.1"/>
    </source>
</evidence>
<evidence type="ECO:0000313" key="2">
    <source>
        <dbReference type="Proteomes" id="UP000282388"/>
    </source>
</evidence>
<organism evidence="1 2">
    <name type="scientific">Acinetobacter tianfuensis</name>
    <dbReference type="NCBI Taxonomy" id="2419603"/>
    <lineage>
        <taxon>Bacteria</taxon>
        <taxon>Pseudomonadati</taxon>
        <taxon>Pseudomonadota</taxon>
        <taxon>Gammaproteobacteria</taxon>
        <taxon>Moraxellales</taxon>
        <taxon>Moraxellaceae</taxon>
        <taxon>Acinetobacter</taxon>
    </lineage>
</organism>
<accession>A0A3A8EE90</accession>
<dbReference type="Proteomes" id="UP000282388">
    <property type="component" value="Unassembled WGS sequence"/>
</dbReference>
<dbReference type="EMBL" id="RAXV01000005">
    <property type="protein sequence ID" value="RKG33217.1"/>
    <property type="molecule type" value="Genomic_DNA"/>
</dbReference>
<dbReference type="AlphaFoldDB" id="A0A3A8EE90"/>
<keyword evidence="2" id="KW-1185">Reference proteome</keyword>
<dbReference type="RefSeq" id="WP_120401553.1">
    <property type="nucleotide sequence ID" value="NZ_RAXV01000005.1"/>
</dbReference>
<proteinExistence type="predicted"/>
<name>A0A3A8EE90_9GAMM</name>
<dbReference type="PROSITE" id="PS51257">
    <property type="entry name" value="PROKAR_LIPOPROTEIN"/>
    <property type="match status" value="1"/>
</dbReference>
<gene>
    <name evidence="1" type="ORF">D7V32_03590</name>
</gene>
<dbReference type="OrthoDB" id="6710656at2"/>